<evidence type="ECO:0000313" key="3">
    <source>
        <dbReference type="EMBL" id="KAL0951019.1"/>
    </source>
</evidence>
<feature type="region of interest" description="Disordered" evidence="2">
    <location>
        <begin position="297"/>
        <end position="316"/>
    </location>
</feature>
<feature type="compositionally biased region" description="Polar residues" evidence="2">
    <location>
        <begin position="53"/>
        <end position="72"/>
    </location>
</feature>
<feature type="compositionally biased region" description="Low complexity" evidence="2">
    <location>
        <begin position="414"/>
        <end position="424"/>
    </location>
</feature>
<name>A0ABR3J5U4_9AGAR</name>
<sequence>MARLPSRKALESMKRTDLQKLCKDYGVKANLKSEALIDLLLGANEPQAKAGPSTRSVSTRQPSRSIPRTSSVIIHDIDNEDSETDVPEPQQQEIQPPTTRRVSRSNPAPAAPPPRTKKAKETQLRLGVGRPVAAGGSGARAVTKSTSLSRVKRAKSSKSMQPTEAPIPEEEPEETKEPSMFSTRQTGLAEITNGLAAPEHEPSPKLPPTVNQVAGPSAVQAPPVSVDISVYVAAALQPLREEIQTLRAELSLLKAQSAPLEVLQNKVETMTSEMDSLRSQAAEALATSRELQEILKTASNPITPPNKSPPRDVPPAPLSMNVTTIQALADANARSPSPAGSRTLHGFSADSLPPTHPGFAPSMLGKRHRDSVGSNVTGVFEEGQEDDFDQDELAKRVLRPMKKKAKLSREDPGPSEAGPSSSPATGLSANDEAQENQVPPLLAAPHIPSFTVYQDPDSESDYVDPPPPNIPLPDFFEPPSPSESGPARLRHGTSSTANASENQHPFSFSFLPFTASTPARAPGTAQSLFLPTLAYPEVPQSPTPGPPRATNAGPFTSFGLPLPGRPASGAGRPQPDAGLSAFVNPAALGGSSRPGSTEPSTQAQGSRGATAEPPAKRTMYGTELEGDTRFGDFGVEGVASGPMTGFWAGGRM</sequence>
<feature type="region of interest" description="Disordered" evidence="2">
    <location>
        <begin position="45"/>
        <end position="181"/>
    </location>
</feature>
<reference evidence="4" key="1">
    <citation type="submission" date="2024-06" db="EMBL/GenBank/DDBJ databases">
        <title>Multi-omics analyses provide insights into the biosynthesis of the anticancer antibiotic pleurotin in Hohenbuehelia grisea.</title>
        <authorList>
            <person name="Weaver J.A."/>
            <person name="Alberti F."/>
        </authorList>
    </citation>
    <scope>NUCLEOTIDE SEQUENCE [LARGE SCALE GENOMIC DNA]</scope>
    <source>
        <strain evidence="4">T-177</strain>
    </source>
</reference>
<evidence type="ECO:0008006" key="5">
    <source>
        <dbReference type="Google" id="ProtNLM"/>
    </source>
</evidence>
<dbReference type="Proteomes" id="UP001556367">
    <property type="component" value="Unassembled WGS sequence"/>
</dbReference>
<keyword evidence="4" id="KW-1185">Reference proteome</keyword>
<evidence type="ECO:0000256" key="2">
    <source>
        <dbReference type="SAM" id="MobiDB-lite"/>
    </source>
</evidence>
<dbReference type="EMBL" id="JASNQZ010000011">
    <property type="protein sequence ID" value="KAL0951019.1"/>
    <property type="molecule type" value="Genomic_DNA"/>
</dbReference>
<feature type="compositionally biased region" description="Polar residues" evidence="2">
    <location>
        <begin position="492"/>
        <end position="504"/>
    </location>
</feature>
<accession>A0ABR3J5U4</accession>
<feature type="coiled-coil region" evidence="1">
    <location>
        <begin position="236"/>
        <end position="294"/>
    </location>
</feature>
<evidence type="ECO:0000256" key="1">
    <source>
        <dbReference type="SAM" id="Coils"/>
    </source>
</evidence>
<comment type="caution">
    <text evidence="3">The sequence shown here is derived from an EMBL/GenBank/DDBJ whole genome shotgun (WGS) entry which is preliminary data.</text>
</comment>
<organism evidence="3 4">
    <name type="scientific">Hohenbuehelia grisea</name>
    <dbReference type="NCBI Taxonomy" id="104357"/>
    <lineage>
        <taxon>Eukaryota</taxon>
        <taxon>Fungi</taxon>
        <taxon>Dikarya</taxon>
        <taxon>Basidiomycota</taxon>
        <taxon>Agaricomycotina</taxon>
        <taxon>Agaricomycetes</taxon>
        <taxon>Agaricomycetidae</taxon>
        <taxon>Agaricales</taxon>
        <taxon>Pleurotineae</taxon>
        <taxon>Pleurotaceae</taxon>
        <taxon>Hohenbuehelia</taxon>
    </lineage>
</organism>
<feature type="compositionally biased region" description="Pro residues" evidence="2">
    <location>
        <begin position="464"/>
        <end position="481"/>
    </location>
</feature>
<evidence type="ECO:0000313" key="4">
    <source>
        <dbReference type="Proteomes" id="UP001556367"/>
    </source>
</evidence>
<feature type="region of interest" description="Disordered" evidence="2">
    <location>
        <begin position="330"/>
        <end position="371"/>
    </location>
</feature>
<keyword evidence="1" id="KW-0175">Coiled coil</keyword>
<proteinExistence type="predicted"/>
<feature type="compositionally biased region" description="Low complexity" evidence="2">
    <location>
        <begin position="87"/>
        <end position="97"/>
    </location>
</feature>
<feature type="compositionally biased region" description="Polar residues" evidence="2">
    <location>
        <begin position="593"/>
        <end position="607"/>
    </location>
</feature>
<feature type="region of interest" description="Disordered" evidence="2">
    <location>
        <begin position="399"/>
        <end position="504"/>
    </location>
</feature>
<feature type="compositionally biased region" description="Pro residues" evidence="2">
    <location>
        <begin position="302"/>
        <end position="316"/>
    </location>
</feature>
<protein>
    <recommendedName>
        <fullName evidence="5">SAP domain-containing protein</fullName>
    </recommendedName>
</protein>
<feature type="region of interest" description="Disordered" evidence="2">
    <location>
        <begin position="535"/>
        <end position="652"/>
    </location>
</feature>
<gene>
    <name evidence="3" type="ORF">HGRIS_007760</name>
</gene>